<feature type="domain" description="FYVE-type" evidence="10">
    <location>
        <begin position="36"/>
        <end position="101"/>
    </location>
</feature>
<accession>A0A9E7H543</accession>
<evidence type="ECO:0000259" key="10">
    <source>
        <dbReference type="PROSITE" id="PS50178"/>
    </source>
</evidence>
<feature type="compositionally biased region" description="Polar residues" evidence="9">
    <location>
        <begin position="614"/>
        <end position="625"/>
    </location>
</feature>
<keyword evidence="4 8" id="KW-0863">Zinc-finger</keyword>
<reference evidence="11" key="1">
    <citation type="submission" date="2022-05" db="EMBL/GenBank/DDBJ databases">
        <title>The Musa troglodytarum L. genome provides insights into the mechanism of non-climacteric behaviour and enrichment of carotenoids.</title>
        <authorList>
            <person name="Wang J."/>
        </authorList>
    </citation>
    <scope>NUCLEOTIDE SEQUENCE</scope>
    <source>
        <tissue evidence="11">Leaf</tissue>
    </source>
</reference>
<evidence type="ECO:0000313" key="12">
    <source>
        <dbReference type="Proteomes" id="UP001055439"/>
    </source>
</evidence>
<evidence type="ECO:0000256" key="5">
    <source>
        <dbReference type="ARBA" id="ARBA00022833"/>
    </source>
</evidence>
<evidence type="ECO:0000256" key="8">
    <source>
        <dbReference type="PROSITE-ProRule" id="PRU00091"/>
    </source>
</evidence>
<proteinExistence type="predicted"/>
<dbReference type="SUPFAM" id="SSF52029">
    <property type="entry name" value="GroEL apical domain-like"/>
    <property type="match status" value="1"/>
</dbReference>
<dbReference type="EMBL" id="CP097510">
    <property type="protein sequence ID" value="URE23909.1"/>
    <property type="molecule type" value="Genomic_DNA"/>
</dbReference>
<evidence type="ECO:0000256" key="9">
    <source>
        <dbReference type="SAM" id="MobiDB-lite"/>
    </source>
</evidence>
<dbReference type="GO" id="GO:0046854">
    <property type="term" value="P:phosphatidylinositol phosphate biosynthetic process"/>
    <property type="evidence" value="ECO:0007669"/>
    <property type="project" value="TreeGrafter"/>
</dbReference>
<evidence type="ECO:0000256" key="1">
    <source>
        <dbReference type="ARBA" id="ARBA00004608"/>
    </source>
</evidence>
<organism evidence="11 12">
    <name type="scientific">Musa troglodytarum</name>
    <name type="common">fe'i banana</name>
    <dbReference type="NCBI Taxonomy" id="320322"/>
    <lineage>
        <taxon>Eukaryota</taxon>
        <taxon>Viridiplantae</taxon>
        <taxon>Streptophyta</taxon>
        <taxon>Embryophyta</taxon>
        <taxon>Tracheophyta</taxon>
        <taxon>Spermatophyta</taxon>
        <taxon>Magnoliopsida</taxon>
        <taxon>Liliopsida</taxon>
        <taxon>Zingiberales</taxon>
        <taxon>Musaceae</taxon>
        <taxon>Musa</taxon>
    </lineage>
</organism>
<dbReference type="PROSITE" id="PS50178">
    <property type="entry name" value="ZF_FYVE"/>
    <property type="match status" value="1"/>
</dbReference>
<dbReference type="PANTHER" id="PTHR45748">
    <property type="entry name" value="1-PHOSPHATIDYLINOSITOL 3-PHOSPHATE 5-KINASE-RELATED"/>
    <property type="match status" value="1"/>
</dbReference>
<dbReference type="GO" id="GO:0000285">
    <property type="term" value="F:1-phosphatidylinositol-3-phosphate 5-kinase activity"/>
    <property type="evidence" value="ECO:0007669"/>
    <property type="project" value="TreeGrafter"/>
</dbReference>
<keyword evidence="12" id="KW-1185">Reference proteome</keyword>
<dbReference type="EMBL" id="CP097510">
    <property type="protein sequence ID" value="URE23912.1"/>
    <property type="molecule type" value="Genomic_DNA"/>
</dbReference>
<dbReference type="InterPro" id="IPR013083">
    <property type="entry name" value="Znf_RING/FYVE/PHD"/>
</dbReference>
<feature type="region of interest" description="Disordered" evidence="9">
    <location>
        <begin position="608"/>
        <end position="646"/>
    </location>
</feature>
<dbReference type="InterPro" id="IPR011011">
    <property type="entry name" value="Znf_FYVE_PHD"/>
</dbReference>
<evidence type="ECO:0000313" key="11">
    <source>
        <dbReference type="EMBL" id="URE23912.1"/>
    </source>
</evidence>
<dbReference type="OrthoDB" id="158357at2759"/>
<dbReference type="GO" id="GO:0010008">
    <property type="term" value="C:endosome membrane"/>
    <property type="evidence" value="ECO:0007669"/>
    <property type="project" value="UniProtKB-SubCell"/>
</dbReference>
<dbReference type="PANTHER" id="PTHR45748:SF7">
    <property type="entry name" value="1-PHOSPHATIDYLINOSITOL 3-PHOSPHATE 5-KINASE-RELATED"/>
    <property type="match status" value="1"/>
</dbReference>
<evidence type="ECO:0000256" key="6">
    <source>
        <dbReference type="ARBA" id="ARBA00023136"/>
    </source>
</evidence>
<evidence type="ECO:0000256" key="7">
    <source>
        <dbReference type="ARBA" id="ARBA00077223"/>
    </source>
</evidence>
<keyword evidence="3" id="KW-0967">Endosome</keyword>
<dbReference type="FunFam" id="3.30.40.10:FF:000384">
    <property type="entry name" value="1-phosphatidylinositol-3-phosphate 5-kinase FAB1B"/>
    <property type="match status" value="1"/>
</dbReference>
<sequence length="756" mass="84118">METPDERFPDLVSIVKSWIPWRADPACISRAFWMPDDSCMVCYECDSQFTILNRRHHCRKCGRVFCAKCTSNFVPANFYDTENFREGELIRVCSFCFKQWEDVAASRDEAQPSGPILSPSLSTTSLASTKSSGTANSSTSSAVSFTYSSGAYQQASHGPARSPSQSIQSEIYSDKQDMLITETTMNSLADKGDHSPAHFRFLNRSDDDDDDYYGACHWDSEEQKFRNSDEFYGPAGFDESEQSVDQGKNKSLWTLRTISNFGFLLSLKMKKMREAVLFDDDEEDATGEWHYPCSSNSFGLWSQLLQVENISICEEDGKENWLDIITSLSWEAATLLKPDTSSGGGMDPGLYVKVKCLACGHRSDSMVVKGVVCKKNVAHRRMLSKIEKPRFLILGGALEYQRVTNLLSSFDTLLQQEMDHLKMAVAKIDAHHPNVLLVEKSCWTGRKETPKDIDVFPGMSKALGCTILLKGSNGDELKKVKHVVQYGVFAAYHLALETSFLADEGASLPELLLKSPITVALPDKPSTINRSISTVPGYTISTSENPQPSNAAQISSKSDSNKELGNFGKSGLVASPFCSENHSFQAFKFLSTSVTASVDMHDLPVDKNIEINRTDGQQSLGTSDQDNSRNDHIFPKEEFPPSPSDHQSILVSLSSRCVRKGTSYRCHSCEMPSEAHIYCYTHLQGSLTISVRKLQEFLLPGERDGKIWMWHRCLCCPRVNGLPPATRRVVMSDAAWGLSFGKFLELSFSNHAAESS</sequence>
<dbReference type="InterPro" id="IPR017455">
    <property type="entry name" value="Znf_FYVE-rel"/>
</dbReference>
<name>A0A9E7H543_9LILI</name>
<keyword evidence="6" id="KW-0472">Membrane</keyword>
<dbReference type="SMART" id="SM00064">
    <property type="entry name" value="FYVE"/>
    <property type="match status" value="1"/>
</dbReference>
<keyword evidence="5" id="KW-0862">Zinc</keyword>
<dbReference type="Pfam" id="PF01363">
    <property type="entry name" value="FYVE"/>
    <property type="match status" value="1"/>
</dbReference>
<feature type="compositionally biased region" description="Polar residues" evidence="9">
    <location>
        <begin position="539"/>
        <end position="558"/>
    </location>
</feature>
<comment type="subcellular location">
    <subcellularLocation>
        <location evidence="1">Endosome membrane</location>
    </subcellularLocation>
</comment>
<evidence type="ECO:0000256" key="4">
    <source>
        <dbReference type="ARBA" id="ARBA00022771"/>
    </source>
</evidence>
<dbReference type="InterPro" id="IPR000306">
    <property type="entry name" value="Znf_FYVE"/>
</dbReference>
<evidence type="ECO:0000256" key="3">
    <source>
        <dbReference type="ARBA" id="ARBA00022753"/>
    </source>
</evidence>
<dbReference type="Gene3D" id="3.30.40.10">
    <property type="entry name" value="Zinc/RING finger domain, C3HC4 (zinc finger)"/>
    <property type="match status" value="1"/>
</dbReference>
<protein>
    <recommendedName>
        <fullName evidence="7">Phosphatidylinositol 3-phosphate 5-kinase type III</fullName>
    </recommendedName>
</protein>
<dbReference type="AlphaFoldDB" id="A0A9E7H543"/>
<feature type="region of interest" description="Disordered" evidence="9">
    <location>
        <begin position="539"/>
        <end position="560"/>
    </location>
</feature>
<feature type="compositionally biased region" description="Basic and acidic residues" evidence="9">
    <location>
        <begin position="626"/>
        <end position="639"/>
    </location>
</feature>
<gene>
    <name evidence="11" type="ORF">MUK42_14082</name>
</gene>
<dbReference type="GO" id="GO:0008270">
    <property type="term" value="F:zinc ion binding"/>
    <property type="evidence" value="ECO:0007669"/>
    <property type="project" value="UniProtKB-KW"/>
</dbReference>
<dbReference type="Gene3D" id="3.50.7.10">
    <property type="entry name" value="GroEL"/>
    <property type="match status" value="1"/>
</dbReference>
<dbReference type="SUPFAM" id="SSF57903">
    <property type="entry name" value="FYVE/PHD zinc finger"/>
    <property type="match status" value="1"/>
</dbReference>
<dbReference type="InterPro" id="IPR027409">
    <property type="entry name" value="GroEL-like_apical_dom_sf"/>
</dbReference>
<dbReference type="Proteomes" id="UP001055439">
    <property type="component" value="Chromosome 8"/>
</dbReference>
<keyword evidence="2" id="KW-0479">Metal-binding</keyword>
<evidence type="ECO:0000256" key="2">
    <source>
        <dbReference type="ARBA" id="ARBA00022723"/>
    </source>
</evidence>